<reference evidence="2 3" key="1">
    <citation type="journal article" date="2019" name="Nat. Plants">
        <title>Stout camphor tree genome fills gaps in understanding of flowering plant genome evolution.</title>
        <authorList>
            <person name="Chaw S.M."/>
            <person name="Liu Y.C."/>
            <person name="Wu Y.W."/>
            <person name="Wang H.Y."/>
            <person name="Lin C.I."/>
            <person name="Wu C.S."/>
            <person name="Ke H.M."/>
            <person name="Chang L.Y."/>
            <person name="Hsu C.Y."/>
            <person name="Yang H.T."/>
            <person name="Sudianto E."/>
            <person name="Hsu M.H."/>
            <person name="Wu K.P."/>
            <person name="Wang L.N."/>
            <person name="Leebens-Mack J.H."/>
            <person name="Tsai I.J."/>
        </authorList>
    </citation>
    <scope>NUCLEOTIDE SEQUENCE [LARGE SCALE GENOMIC DNA]</scope>
    <source>
        <strain evidence="3">cv. Chaw 1501</strain>
        <tissue evidence="2">Young leaves</tissue>
    </source>
</reference>
<proteinExistence type="predicted"/>
<feature type="signal peptide" evidence="1">
    <location>
        <begin position="1"/>
        <end position="22"/>
    </location>
</feature>
<evidence type="ECO:0008006" key="4">
    <source>
        <dbReference type="Google" id="ProtNLM"/>
    </source>
</evidence>
<evidence type="ECO:0000313" key="2">
    <source>
        <dbReference type="EMBL" id="RWR73116.1"/>
    </source>
</evidence>
<keyword evidence="3" id="KW-1185">Reference proteome</keyword>
<dbReference type="Proteomes" id="UP000283530">
    <property type="component" value="Unassembled WGS sequence"/>
</dbReference>
<evidence type="ECO:0000313" key="3">
    <source>
        <dbReference type="Proteomes" id="UP000283530"/>
    </source>
</evidence>
<dbReference type="EMBL" id="QPKB01000001">
    <property type="protein sequence ID" value="RWR73116.1"/>
    <property type="molecule type" value="Genomic_DNA"/>
</dbReference>
<feature type="chain" id="PRO_5018525050" description="FK506-binding protein 5-like protein" evidence="1">
    <location>
        <begin position="23"/>
        <end position="121"/>
    </location>
</feature>
<name>A0A3S3PT88_9MAGN</name>
<sequence length="121" mass="14225">MSLPYDFFLSLFLESLILDASLLSNGLDEFEMGYVANEEMEVRREIIRTIISGNTTSLQPNSGQPVMIRGHNICIGWHDERGSDFRAWEWHGHVMTHDEEKGYLLEYIFGDYFERIPERHR</sequence>
<comment type="caution">
    <text evidence="2">The sequence shown here is derived from an EMBL/GenBank/DDBJ whole genome shotgun (WGS) entry which is preliminary data.</text>
</comment>
<organism evidence="2 3">
    <name type="scientific">Cinnamomum micranthum f. kanehirae</name>
    <dbReference type="NCBI Taxonomy" id="337451"/>
    <lineage>
        <taxon>Eukaryota</taxon>
        <taxon>Viridiplantae</taxon>
        <taxon>Streptophyta</taxon>
        <taxon>Embryophyta</taxon>
        <taxon>Tracheophyta</taxon>
        <taxon>Spermatophyta</taxon>
        <taxon>Magnoliopsida</taxon>
        <taxon>Magnoliidae</taxon>
        <taxon>Laurales</taxon>
        <taxon>Lauraceae</taxon>
        <taxon>Cinnamomum</taxon>
    </lineage>
</organism>
<accession>A0A3S3PT88</accession>
<dbReference type="AlphaFoldDB" id="A0A3S3PT88"/>
<dbReference type="PANTHER" id="PTHR35286">
    <property type="entry name" value="EXPRESSED PROTEIN"/>
    <property type="match status" value="1"/>
</dbReference>
<dbReference type="OrthoDB" id="1904011at2759"/>
<gene>
    <name evidence="2" type="ORF">CKAN_00136900</name>
</gene>
<evidence type="ECO:0000256" key="1">
    <source>
        <dbReference type="SAM" id="SignalP"/>
    </source>
</evidence>
<keyword evidence="1" id="KW-0732">Signal</keyword>
<protein>
    <recommendedName>
        <fullName evidence="4">FK506-binding protein 5-like protein</fullName>
    </recommendedName>
</protein>
<dbReference type="PANTHER" id="PTHR35286:SF1">
    <property type="entry name" value="EXPRESSED PROTEIN"/>
    <property type="match status" value="1"/>
</dbReference>